<feature type="compositionally biased region" description="Low complexity" evidence="2">
    <location>
        <begin position="230"/>
        <end position="241"/>
    </location>
</feature>
<feature type="compositionally biased region" description="Basic residues" evidence="2">
    <location>
        <begin position="48"/>
        <end position="62"/>
    </location>
</feature>
<feature type="region of interest" description="Disordered" evidence="2">
    <location>
        <begin position="154"/>
        <end position="248"/>
    </location>
</feature>
<feature type="compositionally biased region" description="Basic residues" evidence="2">
    <location>
        <begin position="25"/>
        <end position="36"/>
    </location>
</feature>
<comment type="caution">
    <text evidence="3">The sequence shown here is derived from an EMBL/GenBank/DDBJ whole genome shotgun (WGS) entry which is preliminary data.</text>
</comment>
<sequence length="734" mass="82514">MDLVAISLMGHRSWESEGSEDDRSRRRKHDHKHRRRDRDEARRDVKKEKSRKKHRRHHHKRDSRSPSVSSRSSSSERAYYDEDRAVSLTRDCILHDPRSSGTFDRDFNPRKKLRHLLRVFGLREGTGSEWFAPTDLKFNLKRHFKKCAKQAQALAEENQRSREVEEESSAIREEIRSERSPEAAGPLGPQLPWSREQQVVLAEKSAGSMEQEGELGPLPEGEERAPRRMPGPTVPSSGSGSKRASWMTDCPEGMKDIWASKEELKAKAEKAGKRQKSAKEVAEEEEARREVEKYSQAKYGGKSLVEIYSEGHFDKKEQVSQLRKLRSMGREGARVNTLAAGVKLIIAVVDDGEGSGKVDLWGKNAAAQRREETLRQKRLEGDGDDGRASSGMFNAATAGMPGRSEGTVTASGRKMFDPTTDLQGSKFGRGKDDLARMIEGNKAMKSRWAELKDENDRLRAGLAEEAQRCTELEQELAEAKTDRSAMAALLETKADEIEKSHRALREMDERNRDTSESFEQADREVHSLRGDCKKLADLLEGRDSEIEELREAKAHSGEVSEKLARDLAARDQQLAHAMENLAGQKTTFDKAIRDVEILRKLNEQKDVKIAALTKEKSRLIQRLTQLRATTAAKKARTQREGRAEREAVRDPGVLNAVKTAARRASAPVKVDRCGEGDDLGELRRTLAEANRELRAQDVKECYSGLGNSAELSSWNGKLTRPPGGEGMRSLWKIG</sequence>
<evidence type="ECO:0000313" key="4">
    <source>
        <dbReference type="Proteomes" id="UP000574390"/>
    </source>
</evidence>
<protein>
    <submittedName>
        <fullName evidence="3">Uncharacterized protein</fullName>
    </submittedName>
</protein>
<feature type="compositionally biased region" description="Low complexity" evidence="2">
    <location>
        <begin position="65"/>
        <end position="77"/>
    </location>
</feature>
<feature type="region of interest" description="Disordered" evidence="2">
    <location>
        <begin position="268"/>
        <end position="295"/>
    </location>
</feature>
<organism evidence="3 4">
    <name type="scientific">Perkinsus olseni</name>
    <name type="common">Perkinsus atlanticus</name>
    <dbReference type="NCBI Taxonomy" id="32597"/>
    <lineage>
        <taxon>Eukaryota</taxon>
        <taxon>Sar</taxon>
        <taxon>Alveolata</taxon>
        <taxon>Perkinsozoa</taxon>
        <taxon>Perkinsea</taxon>
        <taxon>Perkinsida</taxon>
        <taxon>Perkinsidae</taxon>
        <taxon>Perkinsus</taxon>
    </lineage>
</organism>
<feature type="compositionally biased region" description="Basic and acidic residues" evidence="2">
    <location>
        <begin position="37"/>
        <end position="47"/>
    </location>
</feature>
<dbReference type="Proteomes" id="UP000574390">
    <property type="component" value="Unassembled WGS sequence"/>
</dbReference>
<feature type="coiled-coil region" evidence="1">
    <location>
        <begin position="455"/>
        <end position="524"/>
    </location>
</feature>
<feature type="region of interest" description="Disordered" evidence="2">
    <location>
        <begin position="1"/>
        <end position="79"/>
    </location>
</feature>
<name>A0A7J6QLU0_PEROL</name>
<feature type="compositionally biased region" description="Basic and acidic residues" evidence="2">
    <location>
        <begin position="157"/>
        <end position="181"/>
    </location>
</feature>
<proteinExistence type="predicted"/>
<accession>A0A7J6QLU0</accession>
<evidence type="ECO:0000256" key="1">
    <source>
        <dbReference type="SAM" id="Coils"/>
    </source>
</evidence>
<keyword evidence="1" id="KW-0175">Coiled coil</keyword>
<gene>
    <name evidence="3" type="ORF">FOZ62_016077</name>
</gene>
<reference evidence="3 4" key="1">
    <citation type="submission" date="2020-04" db="EMBL/GenBank/DDBJ databases">
        <title>Perkinsus olseni comparative genomics.</title>
        <authorList>
            <person name="Bogema D.R."/>
        </authorList>
    </citation>
    <scope>NUCLEOTIDE SEQUENCE [LARGE SCALE GENOMIC DNA]</scope>
    <source>
        <strain evidence="3">ATCC PRA-205</strain>
    </source>
</reference>
<evidence type="ECO:0000313" key="3">
    <source>
        <dbReference type="EMBL" id="KAF4709172.1"/>
    </source>
</evidence>
<feature type="region of interest" description="Disordered" evidence="2">
    <location>
        <begin position="366"/>
        <end position="428"/>
    </location>
</feature>
<evidence type="ECO:0000256" key="2">
    <source>
        <dbReference type="SAM" id="MobiDB-lite"/>
    </source>
</evidence>
<dbReference type="EMBL" id="JABANM010028764">
    <property type="protein sequence ID" value="KAF4709172.1"/>
    <property type="molecule type" value="Genomic_DNA"/>
</dbReference>
<feature type="compositionally biased region" description="Basic and acidic residues" evidence="2">
    <location>
        <begin position="368"/>
        <end position="387"/>
    </location>
</feature>
<dbReference type="AlphaFoldDB" id="A0A7J6QLU0"/>